<accession>A0AAD8F5F0</accession>
<proteinExistence type="predicted"/>
<comment type="caution">
    <text evidence="1">The sequence shown here is derived from an EMBL/GenBank/DDBJ whole genome shotgun (WGS) entry which is preliminary data.</text>
</comment>
<dbReference type="AlphaFoldDB" id="A0AAD8F5F0"/>
<keyword evidence="2" id="KW-1185">Reference proteome</keyword>
<evidence type="ECO:0000313" key="2">
    <source>
        <dbReference type="Proteomes" id="UP001233172"/>
    </source>
</evidence>
<organism evidence="1 2">
    <name type="scientific">Biomphalaria pfeifferi</name>
    <name type="common">Bloodfluke planorb</name>
    <name type="synonym">Freshwater snail</name>
    <dbReference type="NCBI Taxonomy" id="112525"/>
    <lineage>
        <taxon>Eukaryota</taxon>
        <taxon>Metazoa</taxon>
        <taxon>Spiralia</taxon>
        <taxon>Lophotrochozoa</taxon>
        <taxon>Mollusca</taxon>
        <taxon>Gastropoda</taxon>
        <taxon>Heterobranchia</taxon>
        <taxon>Euthyneura</taxon>
        <taxon>Panpulmonata</taxon>
        <taxon>Hygrophila</taxon>
        <taxon>Lymnaeoidea</taxon>
        <taxon>Planorbidae</taxon>
        <taxon>Biomphalaria</taxon>
    </lineage>
</organism>
<evidence type="ECO:0000313" key="1">
    <source>
        <dbReference type="EMBL" id="KAK0051333.1"/>
    </source>
</evidence>
<protein>
    <submittedName>
        <fullName evidence="1">Uncharacterized protein</fullName>
    </submittedName>
</protein>
<reference evidence="1" key="1">
    <citation type="journal article" date="2023" name="PLoS Negl. Trop. Dis.">
        <title>A genome sequence for Biomphalaria pfeifferi, the major vector snail for the human-infecting parasite Schistosoma mansoni.</title>
        <authorList>
            <person name="Bu L."/>
            <person name="Lu L."/>
            <person name="Laidemitt M.R."/>
            <person name="Zhang S.M."/>
            <person name="Mutuku M."/>
            <person name="Mkoji G."/>
            <person name="Steinauer M."/>
            <person name="Loker E.S."/>
        </authorList>
    </citation>
    <scope>NUCLEOTIDE SEQUENCE</scope>
    <source>
        <strain evidence="1">KasaAsao</strain>
    </source>
</reference>
<dbReference type="Proteomes" id="UP001233172">
    <property type="component" value="Unassembled WGS sequence"/>
</dbReference>
<name>A0AAD8F5F0_BIOPF</name>
<gene>
    <name evidence="1" type="ORF">Bpfe_019279</name>
</gene>
<reference evidence="1" key="2">
    <citation type="submission" date="2023-04" db="EMBL/GenBank/DDBJ databases">
        <authorList>
            <person name="Bu L."/>
            <person name="Lu L."/>
            <person name="Laidemitt M.R."/>
            <person name="Zhang S.M."/>
            <person name="Mutuku M."/>
            <person name="Mkoji G."/>
            <person name="Steinauer M."/>
            <person name="Loker E.S."/>
        </authorList>
    </citation>
    <scope>NUCLEOTIDE SEQUENCE</scope>
    <source>
        <strain evidence="1">KasaAsao</strain>
        <tissue evidence="1">Whole Snail</tissue>
    </source>
</reference>
<sequence length="148" mass="16855">MASHPNKPIQDGIVSKQTYPRWHCIQTNLSKKKKISVLSSNLKERYRGCHGVSNNAIQDVVESKTTLSRISSSPEFKPKKNNPPNFFIDRILLSGQQEHAPSALHGTRSTPLHLFMEPANTSRTRRTCKDEFISLLNSVPDKMCLRQW</sequence>
<dbReference type="EMBL" id="JASAOG010000105">
    <property type="protein sequence ID" value="KAK0051333.1"/>
    <property type="molecule type" value="Genomic_DNA"/>
</dbReference>